<gene>
    <name evidence="1" type="primary">Nfu_g_1_006121</name>
</gene>
<evidence type="ECO:0008006" key="2">
    <source>
        <dbReference type="Google" id="ProtNLM"/>
    </source>
</evidence>
<name>A0A1A8MSF1_9TELE</name>
<reference evidence="1" key="2">
    <citation type="submission" date="2016-06" db="EMBL/GenBank/DDBJ databases">
        <title>The genome of a short-lived fish provides insights into sex chromosome evolution and the genetic control of aging.</title>
        <authorList>
            <person name="Reichwald K."/>
            <person name="Felder M."/>
            <person name="Petzold A."/>
            <person name="Koch P."/>
            <person name="Groth M."/>
            <person name="Platzer M."/>
        </authorList>
    </citation>
    <scope>NUCLEOTIDE SEQUENCE</scope>
    <source>
        <tissue evidence="1">Brain</tissue>
    </source>
</reference>
<proteinExistence type="predicted"/>
<reference evidence="1" key="1">
    <citation type="submission" date="2016-05" db="EMBL/GenBank/DDBJ databases">
        <authorList>
            <person name="Lavstsen T."/>
            <person name="Jespersen J.S."/>
        </authorList>
    </citation>
    <scope>NUCLEOTIDE SEQUENCE</scope>
    <source>
        <tissue evidence="1">Brain</tissue>
    </source>
</reference>
<protein>
    <recommendedName>
        <fullName evidence="2">Transposase IS30-like HTH domain-containing protein</fullName>
    </recommendedName>
</protein>
<dbReference type="AlphaFoldDB" id="A0A1A8MSF1"/>
<dbReference type="InterPro" id="IPR009057">
    <property type="entry name" value="Homeodomain-like_sf"/>
</dbReference>
<organism evidence="1">
    <name type="scientific">Nothobranchius pienaari</name>
    <dbReference type="NCBI Taxonomy" id="704102"/>
    <lineage>
        <taxon>Eukaryota</taxon>
        <taxon>Metazoa</taxon>
        <taxon>Chordata</taxon>
        <taxon>Craniata</taxon>
        <taxon>Vertebrata</taxon>
        <taxon>Euteleostomi</taxon>
        <taxon>Actinopterygii</taxon>
        <taxon>Neopterygii</taxon>
        <taxon>Teleostei</taxon>
        <taxon>Neoteleostei</taxon>
        <taxon>Acanthomorphata</taxon>
        <taxon>Ovalentaria</taxon>
        <taxon>Atherinomorphae</taxon>
        <taxon>Cyprinodontiformes</taxon>
        <taxon>Nothobranchiidae</taxon>
        <taxon>Nothobranchius</taxon>
    </lineage>
</organism>
<dbReference type="EMBL" id="HAEF01018661">
    <property type="protein sequence ID" value="SBR59820.1"/>
    <property type="molecule type" value="Transcribed_RNA"/>
</dbReference>
<sequence>MPQMPQALRERAIGMLTAGMSTRAVACEINVHFSTVSHLQRRLRKSGSTSSQPHSPRPQDLHILMFTSMII</sequence>
<accession>A0A1A8MSF1</accession>
<evidence type="ECO:0000313" key="1">
    <source>
        <dbReference type="EMBL" id="SBR59820.1"/>
    </source>
</evidence>
<dbReference type="SUPFAM" id="SSF46689">
    <property type="entry name" value="Homeodomain-like"/>
    <property type="match status" value="1"/>
</dbReference>